<dbReference type="KEGG" id="bst:GYO_3701"/>
<dbReference type="STRING" id="1052585.GYO_3701"/>
<gene>
    <name evidence="1" type="ordered locus">GYO_3701</name>
</gene>
<name>G4P0U7_BACS4</name>
<dbReference type="Proteomes" id="UP000002651">
    <property type="component" value="Chromosome"/>
</dbReference>
<sequence length="41" mass="5050">MRVNQRLHILYKQYEQIVNFLFYKLYSIMGSIQLSEKLNIN</sequence>
<reference evidence="1 2" key="1">
    <citation type="journal article" date="2012" name="J. Bacteriol.">
        <title>Whole-genome sequences of Bacillus subtilis and close relatives.</title>
        <authorList>
            <person name="Earl A.M."/>
            <person name="Eppinger M."/>
            <person name="Fricke W.F."/>
            <person name="Rosovitz M.J."/>
            <person name="Rasko D.A."/>
            <person name="Daugherty S."/>
            <person name="Losick R."/>
            <person name="Kolter R."/>
            <person name="Ravel J."/>
        </authorList>
    </citation>
    <scope>NUCLEOTIDE SEQUENCE [LARGE SCALE GENOMIC DNA]</scope>
    <source>
        <strain evidence="2">DSM 15029 / JCM 12233 / NBRC 101239 / NRRL B-23049 / TU-B-10</strain>
    </source>
</reference>
<dbReference type="HOGENOM" id="CLU_3265977_0_0_9"/>
<accession>G4P0U7</accession>
<dbReference type="AlphaFoldDB" id="G4P0U7"/>
<protein>
    <submittedName>
        <fullName evidence="1">Uncharacterized protein</fullName>
    </submittedName>
</protein>
<evidence type="ECO:0000313" key="2">
    <source>
        <dbReference type="Proteomes" id="UP000002651"/>
    </source>
</evidence>
<evidence type="ECO:0000313" key="1">
    <source>
        <dbReference type="EMBL" id="AEP88276.1"/>
    </source>
</evidence>
<dbReference type="EMBL" id="CP002905">
    <property type="protein sequence ID" value="AEP88276.1"/>
    <property type="molecule type" value="Genomic_DNA"/>
</dbReference>
<keyword evidence="2" id="KW-1185">Reference proteome</keyword>
<proteinExistence type="predicted"/>
<organism evidence="1 2">
    <name type="scientific">Bacillus spizizenii (strain DSM 15029 / JCM 12233 / NBRC 101239 / NRRL B-23049 / TU-B-10)</name>
    <name type="common">Bacillus subtilis subsp. spizizenii</name>
    <dbReference type="NCBI Taxonomy" id="1052585"/>
    <lineage>
        <taxon>Bacteria</taxon>
        <taxon>Bacillati</taxon>
        <taxon>Bacillota</taxon>
        <taxon>Bacilli</taxon>
        <taxon>Bacillales</taxon>
        <taxon>Bacillaceae</taxon>
        <taxon>Bacillus</taxon>
    </lineage>
</organism>